<keyword evidence="2 4" id="KW-0934">Plastid</keyword>
<evidence type="ECO:0008006" key="5">
    <source>
        <dbReference type="Google" id="ProtNLM"/>
    </source>
</evidence>
<protein>
    <recommendedName>
        <fullName evidence="5">Ycf36</fullName>
    </recommendedName>
</protein>
<evidence type="ECO:0000256" key="3">
    <source>
        <dbReference type="SAM" id="Phobius"/>
    </source>
</evidence>
<keyword evidence="4" id="KW-0150">Chloroplast</keyword>
<organism evidence="4">
    <name type="scientific">Melanthalia intermedia</name>
    <dbReference type="NCBI Taxonomy" id="172989"/>
    <lineage>
        <taxon>Eukaryota</taxon>
        <taxon>Rhodophyta</taxon>
        <taxon>Florideophyceae</taxon>
        <taxon>Rhodymeniophycidae</taxon>
        <taxon>Gracilariales</taxon>
        <taxon>Gracilariaceae</taxon>
        <taxon>Melanthalia</taxon>
    </lineage>
</organism>
<geneLocation type="chloroplast" evidence="4"/>
<dbReference type="EMBL" id="MH396016">
    <property type="protein sequence ID" value="AXI97567.1"/>
    <property type="molecule type" value="Genomic_DNA"/>
</dbReference>
<accession>A0A345UAT1</accession>
<keyword evidence="3" id="KW-0472">Membrane</keyword>
<comment type="subcellular location">
    <subcellularLocation>
        <location evidence="1">Plastid</location>
    </subcellularLocation>
</comment>
<feature type="transmembrane region" description="Helical" evidence="3">
    <location>
        <begin position="147"/>
        <end position="165"/>
    </location>
</feature>
<feature type="transmembrane region" description="Helical" evidence="3">
    <location>
        <begin position="39"/>
        <end position="62"/>
    </location>
</feature>
<dbReference type="AlphaFoldDB" id="A0A345UAT1"/>
<feature type="transmembrane region" description="Helical" evidence="3">
    <location>
        <begin position="68"/>
        <end position="92"/>
    </location>
</feature>
<dbReference type="GeneID" id="37624360"/>
<evidence type="ECO:0000313" key="4">
    <source>
        <dbReference type="EMBL" id="AXI97567.1"/>
    </source>
</evidence>
<reference evidence="4" key="1">
    <citation type="submission" date="2018-05" db="EMBL/GenBank/DDBJ databases">
        <title>Organellar genomes of Gracilariaceae.</title>
        <authorList>
            <person name="Iha C."/>
            <person name="Oliveira M.C."/>
        </authorList>
    </citation>
    <scope>NUCLEOTIDE SEQUENCE</scope>
</reference>
<dbReference type="InterPro" id="IPR009631">
    <property type="entry name" value="CGLD27-like"/>
</dbReference>
<dbReference type="PANTHER" id="PTHR34214:SF3">
    <property type="entry name" value="PROTEIN CONSERVED IN THE GREEN LINEAGE AND DIATOMS 27, CHLOROPLASTIC"/>
    <property type="match status" value="1"/>
</dbReference>
<name>A0A345UAT1_9FLOR</name>
<evidence type="ECO:0000256" key="1">
    <source>
        <dbReference type="ARBA" id="ARBA00004474"/>
    </source>
</evidence>
<gene>
    <name evidence="4" type="primary">ycf36</name>
</gene>
<evidence type="ECO:0000256" key="2">
    <source>
        <dbReference type="ARBA" id="ARBA00022640"/>
    </source>
</evidence>
<sequence>MCISKKKCPVPFDQQPLNEYFSLKQSWLFSWISLSFKRYLIKLLAIFSFLFIISIPCVLSIIPTSIGLWKLIILNLFVVNLFCLLIFIHLYFAWSYVAKRLISATVFYEESGWYDGQIWIKSAEILTQDRLIGLYEAMPLLSRIKSTLLIILILLLLDKIIYSLLL</sequence>
<proteinExistence type="predicted"/>
<keyword evidence="3" id="KW-0812">Transmembrane</keyword>
<dbReference type="RefSeq" id="YP_009511690.1">
    <property type="nucleotide sequence ID" value="NC_039145.1"/>
</dbReference>
<dbReference type="PANTHER" id="PTHR34214">
    <property type="match status" value="1"/>
</dbReference>
<keyword evidence="3" id="KW-1133">Transmembrane helix</keyword>
<dbReference type="GO" id="GO:0009536">
    <property type="term" value="C:plastid"/>
    <property type="evidence" value="ECO:0007669"/>
    <property type="project" value="UniProtKB-SubCell"/>
</dbReference>
<dbReference type="Pfam" id="PF06799">
    <property type="entry name" value="CGLD27-like"/>
    <property type="match status" value="1"/>
</dbReference>